<protein>
    <submittedName>
        <fullName evidence="3">AAA family ATPase</fullName>
    </submittedName>
    <submittedName>
        <fullName evidence="2">PD-(D/E)XK nuclease superfamily protein</fullName>
    </submittedName>
</protein>
<dbReference type="AlphaFoldDB" id="A0A1K1NGD1"/>
<dbReference type="SUPFAM" id="SSF52540">
    <property type="entry name" value="P-loop containing nucleoside triphosphate hydrolases"/>
    <property type="match status" value="1"/>
</dbReference>
<dbReference type="InterPro" id="IPR018631">
    <property type="entry name" value="AAA-ATPase-like_dom"/>
</dbReference>
<dbReference type="PANTHER" id="PTHR34825">
    <property type="entry name" value="CONSERVED PROTEIN, WITH A WEAK D-GALACTARATE DEHYDRATASE/ALTRONATE HYDROLASE DOMAIN"/>
    <property type="match status" value="1"/>
</dbReference>
<reference evidence="2 4" key="1">
    <citation type="submission" date="2016-11" db="EMBL/GenBank/DDBJ databases">
        <authorList>
            <person name="Jaros S."/>
            <person name="Januszkiewicz K."/>
            <person name="Wedrychowicz H."/>
        </authorList>
    </citation>
    <scope>NUCLEOTIDE SEQUENCE [LARGE SCALE GENOMIC DNA]</scope>
    <source>
        <strain evidence="2 4">DSM 784</strain>
    </source>
</reference>
<dbReference type="Proteomes" id="UP001326715">
    <property type="component" value="Chromosome"/>
</dbReference>
<dbReference type="Pfam" id="PF08011">
    <property type="entry name" value="PDDEXK_9"/>
    <property type="match status" value="1"/>
</dbReference>
<name>A0A1K1NGD1_9BACT</name>
<dbReference type="Proteomes" id="UP000183788">
    <property type="component" value="Unassembled WGS sequence"/>
</dbReference>
<accession>A0A1K1NGD1</accession>
<dbReference type="EMBL" id="FPIZ01000003">
    <property type="protein sequence ID" value="SFW34496.1"/>
    <property type="molecule type" value="Genomic_DNA"/>
</dbReference>
<dbReference type="STRING" id="1004.SAMN05661012_01292"/>
<proteinExistence type="predicted"/>
<evidence type="ECO:0000313" key="3">
    <source>
        <dbReference type="EMBL" id="WQG91135.1"/>
    </source>
</evidence>
<organism evidence="2 4">
    <name type="scientific">Chitinophaga sancti</name>
    <dbReference type="NCBI Taxonomy" id="1004"/>
    <lineage>
        <taxon>Bacteria</taxon>
        <taxon>Pseudomonadati</taxon>
        <taxon>Bacteroidota</taxon>
        <taxon>Chitinophagia</taxon>
        <taxon>Chitinophagales</taxon>
        <taxon>Chitinophagaceae</taxon>
        <taxon>Chitinophaga</taxon>
    </lineage>
</organism>
<keyword evidence="5" id="KW-1185">Reference proteome</keyword>
<evidence type="ECO:0000259" key="1">
    <source>
        <dbReference type="Pfam" id="PF09820"/>
    </source>
</evidence>
<feature type="domain" description="AAA-ATPase-like" evidence="1">
    <location>
        <begin position="5"/>
        <end position="199"/>
    </location>
</feature>
<dbReference type="InterPro" id="IPR012547">
    <property type="entry name" value="PDDEXK_9"/>
</dbReference>
<dbReference type="OrthoDB" id="9776605at2"/>
<dbReference type="InterPro" id="IPR027417">
    <property type="entry name" value="P-loop_NTPase"/>
</dbReference>
<dbReference type="Pfam" id="PF09820">
    <property type="entry name" value="AAA-ATPase_like"/>
    <property type="match status" value="1"/>
</dbReference>
<reference evidence="3 5" key="2">
    <citation type="submission" date="2023-11" db="EMBL/GenBank/DDBJ databases">
        <title>MicrobeMod: A computational toolkit for identifying prokaryotic methylation and restriction-modification with nanopore sequencing.</title>
        <authorList>
            <person name="Crits-Christoph A."/>
            <person name="Kang S.C."/>
            <person name="Lee H."/>
            <person name="Ostrov N."/>
        </authorList>
    </citation>
    <scope>NUCLEOTIDE SEQUENCE [LARGE SCALE GENOMIC DNA]</scope>
    <source>
        <strain evidence="3 5">ATCC 23090</strain>
    </source>
</reference>
<dbReference type="EMBL" id="CP140154">
    <property type="protein sequence ID" value="WQG91135.1"/>
    <property type="molecule type" value="Genomic_DNA"/>
</dbReference>
<gene>
    <name evidence="2" type="ORF">SAMN05661012_01292</name>
    <name evidence="3" type="ORF">SR876_06465</name>
</gene>
<evidence type="ECO:0000313" key="2">
    <source>
        <dbReference type="EMBL" id="SFW34496.1"/>
    </source>
</evidence>
<dbReference type="RefSeq" id="WP_072358048.1">
    <property type="nucleotide sequence ID" value="NZ_CP139972.1"/>
</dbReference>
<dbReference type="PANTHER" id="PTHR34825:SF1">
    <property type="entry name" value="AAA-ATPASE-LIKE DOMAIN-CONTAINING PROTEIN"/>
    <property type="match status" value="1"/>
</dbReference>
<sequence>MRKYPIGLQDFGNLRKEGFLYIDKTRLIYNLIDLGKYYFLSRPRRFGKSLLLSTIKEIFNGKKELFEGLWIYDQWNWEQRHPVIHLRFSQIDYKGLGLTAAISRELDFLAAEFGIQLREEDSLALKFRELIREVAKIGHVVILIDEYDKPITDYLEDIEMVEENRSVFKNFYSVLKDADEYIRLLLITGVSRFTKVSIFSDLNNLYDISLNPHYAALTGVTQEEMETSFAKEIVLLQQKQPDILGKLKEWYNGYSWDGTTRVYNPFSLLSYMGSGRIQNFWYQTGTPTWLVNLMKKQKVFDLENIHMGENALSNFNIEHLSPVPVLFQTGYLTIKNYNEETRLFELGYPNREVEESLTDALLSAYRNVFPGNDSMELTFDLANAMKNNDMSQMVKVLDVLLSTIPYDHRKAESESIFHIIVHLSFKRLGMDVRSEVHSASGRCDVLVFTKKYIYALELKLNGTAQAALNQIINKGYLHSYQLDPRKKIAIGINFSSGKRAVEEFLVEEFA</sequence>
<evidence type="ECO:0000313" key="4">
    <source>
        <dbReference type="Proteomes" id="UP000183788"/>
    </source>
</evidence>
<evidence type="ECO:0000313" key="5">
    <source>
        <dbReference type="Proteomes" id="UP001326715"/>
    </source>
</evidence>